<evidence type="ECO:0000313" key="3">
    <source>
        <dbReference type="Proteomes" id="UP001140949"/>
    </source>
</evidence>
<evidence type="ECO:0000313" key="2">
    <source>
        <dbReference type="EMBL" id="KAJ6830098.1"/>
    </source>
</evidence>
<reference evidence="2" key="2">
    <citation type="submission" date="2023-04" db="EMBL/GenBank/DDBJ databases">
        <authorList>
            <person name="Bruccoleri R.E."/>
            <person name="Oakeley E.J."/>
            <person name="Faust A.-M."/>
            <person name="Dessus-Babus S."/>
            <person name="Altorfer M."/>
            <person name="Burckhardt D."/>
            <person name="Oertli M."/>
            <person name="Naumann U."/>
            <person name="Petersen F."/>
            <person name="Wong J."/>
        </authorList>
    </citation>
    <scope>NUCLEOTIDE SEQUENCE</scope>
    <source>
        <strain evidence="2">GSM-AAB239-AS_SAM_17_03QT</strain>
        <tissue evidence="2">Leaf</tissue>
    </source>
</reference>
<organism evidence="2 3">
    <name type="scientific">Iris pallida</name>
    <name type="common">Sweet iris</name>
    <dbReference type="NCBI Taxonomy" id="29817"/>
    <lineage>
        <taxon>Eukaryota</taxon>
        <taxon>Viridiplantae</taxon>
        <taxon>Streptophyta</taxon>
        <taxon>Embryophyta</taxon>
        <taxon>Tracheophyta</taxon>
        <taxon>Spermatophyta</taxon>
        <taxon>Magnoliopsida</taxon>
        <taxon>Liliopsida</taxon>
        <taxon>Asparagales</taxon>
        <taxon>Iridaceae</taxon>
        <taxon>Iridoideae</taxon>
        <taxon>Irideae</taxon>
        <taxon>Iris</taxon>
    </lineage>
</organism>
<reference evidence="2" key="1">
    <citation type="journal article" date="2023" name="GigaByte">
        <title>Genome assembly of the bearded iris, Iris pallida Lam.</title>
        <authorList>
            <person name="Bruccoleri R.E."/>
            <person name="Oakeley E.J."/>
            <person name="Faust A.M.E."/>
            <person name="Altorfer M."/>
            <person name="Dessus-Babus S."/>
            <person name="Burckhardt D."/>
            <person name="Oertli M."/>
            <person name="Naumann U."/>
            <person name="Petersen F."/>
            <person name="Wong J."/>
        </authorList>
    </citation>
    <scope>NUCLEOTIDE SEQUENCE</scope>
    <source>
        <strain evidence="2">GSM-AAB239-AS_SAM_17_03QT</strain>
    </source>
</reference>
<keyword evidence="1" id="KW-0472">Membrane</keyword>
<gene>
    <name evidence="2" type="ORF">M6B38_125610</name>
</gene>
<dbReference type="AlphaFoldDB" id="A0AAX6GPC2"/>
<feature type="transmembrane region" description="Helical" evidence="1">
    <location>
        <begin position="12"/>
        <end position="34"/>
    </location>
</feature>
<proteinExistence type="predicted"/>
<keyword evidence="1" id="KW-1133">Transmembrane helix</keyword>
<dbReference type="EMBL" id="JANAVB010017997">
    <property type="protein sequence ID" value="KAJ6830098.1"/>
    <property type="molecule type" value="Genomic_DNA"/>
</dbReference>
<comment type="caution">
    <text evidence="2">The sequence shown here is derived from an EMBL/GenBank/DDBJ whole genome shotgun (WGS) entry which is preliminary data.</text>
</comment>
<dbReference type="Proteomes" id="UP001140949">
    <property type="component" value="Unassembled WGS sequence"/>
</dbReference>
<protein>
    <submittedName>
        <fullName evidence="2">Uncharacterized protein</fullName>
    </submittedName>
</protein>
<evidence type="ECO:0000256" key="1">
    <source>
        <dbReference type="SAM" id="Phobius"/>
    </source>
</evidence>
<keyword evidence="1" id="KW-0812">Transmembrane</keyword>
<name>A0AAX6GPC2_IRIPA</name>
<accession>A0AAX6GPC2</accession>
<keyword evidence="3" id="KW-1185">Reference proteome</keyword>
<sequence>MKLKPFSDLGEVLKTLLLVWISVLLVATIAAFFLGKHWSDGNYLQLLFYSTSTSNASFVPISSNVDLSIDVTSLISNQTLTPTPSPPSSPPATYGIIEKNGTMTFDFEVSEYEFDLSESNDNAPVAPIKVNELGLGFRWGSLGSAMR</sequence>